<sequence>MGVNSKGYGDRTHPFKKAYSYSQKELAIPILSLNPTIKLNEEKPHKQRIMQKFDKPVKEYHKISEEFPAFHLFGKRGTLLH</sequence>
<name>A0A413XX29_PHOVU</name>
<evidence type="ECO:0000313" key="1">
    <source>
        <dbReference type="EMBL" id="RHH77440.1"/>
    </source>
</evidence>
<reference evidence="1 2" key="1">
    <citation type="submission" date="2018-08" db="EMBL/GenBank/DDBJ databases">
        <title>A genome reference for cultivated species of the human gut microbiota.</title>
        <authorList>
            <person name="Zou Y."/>
            <person name="Xue W."/>
            <person name="Luo G."/>
        </authorList>
    </citation>
    <scope>NUCLEOTIDE SEQUENCE [LARGE SCALE GENOMIC DNA]</scope>
    <source>
        <strain evidence="1 2">AM16-6</strain>
    </source>
</reference>
<accession>A0A413XX29</accession>
<proteinExistence type="predicted"/>
<dbReference type="EMBL" id="QRKA01000019">
    <property type="protein sequence ID" value="RHH77440.1"/>
    <property type="molecule type" value="Genomic_DNA"/>
</dbReference>
<comment type="caution">
    <text evidence="1">The sequence shown here is derived from an EMBL/GenBank/DDBJ whole genome shotgun (WGS) entry which is preliminary data.</text>
</comment>
<dbReference type="Proteomes" id="UP000283713">
    <property type="component" value="Unassembled WGS sequence"/>
</dbReference>
<protein>
    <submittedName>
        <fullName evidence="1">Uncharacterized protein</fullName>
    </submittedName>
</protein>
<gene>
    <name evidence="1" type="ORF">DW193_13235</name>
</gene>
<dbReference type="AlphaFoldDB" id="A0A413XX29"/>
<evidence type="ECO:0000313" key="2">
    <source>
        <dbReference type="Proteomes" id="UP000283713"/>
    </source>
</evidence>
<organism evidence="1 2">
    <name type="scientific">Phocaeicola vulgatus</name>
    <name type="common">Bacteroides vulgatus</name>
    <dbReference type="NCBI Taxonomy" id="821"/>
    <lineage>
        <taxon>Bacteria</taxon>
        <taxon>Pseudomonadati</taxon>
        <taxon>Bacteroidota</taxon>
        <taxon>Bacteroidia</taxon>
        <taxon>Bacteroidales</taxon>
        <taxon>Bacteroidaceae</taxon>
        <taxon>Phocaeicola</taxon>
    </lineage>
</organism>